<comment type="subcellular location">
    <subcellularLocation>
        <location evidence="1">Endomembrane system</location>
        <topology evidence="1">Multi-pass membrane protein</topology>
    </subcellularLocation>
</comment>
<dbReference type="EC" id="2.1.1.334" evidence="6"/>
<keyword evidence="4 5" id="KW-0472">Membrane</keyword>
<evidence type="ECO:0000256" key="5">
    <source>
        <dbReference type="SAM" id="Phobius"/>
    </source>
</evidence>
<evidence type="ECO:0000256" key="4">
    <source>
        <dbReference type="ARBA" id="ARBA00023136"/>
    </source>
</evidence>
<dbReference type="GO" id="GO:0004671">
    <property type="term" value="F:protein C-terminal S-isoprenylcysteine carboxyl O-methyltransferase activity"/>
    <property type="evidence" value="ECO:0007669"/>
    <property type="project" value="UniProtKB-EC"/>
</dbReference>
<keyword evidence="6" id="KW-0489">Methyltransferase</keyword>
<dbReference type="EC" id="2.1.1.100" evidence="6"/>
<keyword evidence="2 5" id="KW-0812">Transmembrane</keyword>
<name>A0ABU9BFD4_9BURK</name>
<gene>
    <name evidence="6" type="ORF">AACH11_22020</name>
</gene>
<feature type="transmembrane region" description="Helical" evidence="5">
    <location>
        <begin position="28"/>
        <end position="47"/>
    </location>
</feature>
<evidence type="ECO:0000256" key="2">
    <source>
        <dbReference type="ARBA" id="ARBA00022692"/>
    </source>
</evidence>
<dbReference type="Pfam" id="PF04191">
    <property type="entry name" value="PEMT"/>
    <property type="match status" value="1"/>
</dbReference>
<dbReference type="Gene3D" id="1.20.120.1630">
    <property type="match status" value="1"/>
</dbReference>
<keyword evidence="6" id="KW-0808">Transferase</keyword>
<dbReference type="RefSeq" id="WP_341376431.1">
    <property type="nucleotide sequence ID" value="NZ_JBBUTF010000027.1"/>
</dbReference>
<evidence type="ECO:0000313" key="6">
    <source>
        <dbReference type="EMBL" id="MEK8028645.1"/>
    </source>
</evidence>
<accession>A0ABU9BFD4</accession>
<sequence length="138" mass="15498">MTFLIIAATLLLQYLSGPWKAIFHVPALGVLLFVAGCSLTVLARTYFTFRKTTLFVGATSSSLVCDGPFRFSRNPMYVGVVMSLLGVAVWFGTLPMLLAPSLEFLFLHCFHIPREEVMLRGTFGPAYVAYLQRVRRWL</sequence>
<dbReference type="Proteomes" id="UP001368500">
    <property type="component" value="Unassembled WGS sequence"/>
</dbReference>
<dbReference type="InterPro" id="IPR007318">
    <property type="entry name" value="Phopholipid_MeTrfase"/>
</dbReference>
<keyword evidence="7" id="KW-1185">Reference proteome</keyword>
<dbReference type="EMBL" id="JBBUTF010000027">
    <property type="protein sequence ID" value="MEK8028645.1"/>
    <property type="molecule type" value="Genomic_DNA"/>
</dbReference>
<reference evidence="6 7" key="1">
    <citation type="submission" date="2024-04" db="EMBL/GenBank/DDBJ databases">
        <title>Novel species of the genus Ideonella isolated from streams.</title>
        <authorList>
            <person name="Lu H."/>
        </authorList>
    </citation>
    <scope>NUCLEOTIDE SEQUENCE [LARGE SCALE GENOMIC DNA]</scope>
    <source>
        <strain evidence="6 7">BYS139W</strain>
    </source>
</reference>
<protein>
    <submittedName>
        <fullName evidence="6">Isoprenylcysteine carboxylmethyltransferase family protein</fullName>
        <ecNumber evidence="6">2.1.1.100</ecNumber>
        <ecNumber evidence="6">2.1.1.334</ecNumber>
    </submittedName>
</protein>
<keyword evidence="3 5" id="KW-1133">Transmembrane helix</keyword>
<evidence type="ECO:0000256" key="1">
    <source>
        <dbReference type="ARBA" id="ARBA00004127"/>
    </source>
</evidence>
<evidence type="ECO:0000256" key="3">
    <source>
        <dbReference type="ARBA" id="ARBA00022989"/>
    </source>
</evidence>
<comment type="caution">
    <text evidence="6">The sequence shown here is derived from an EMBL/GenBank/DDBJ whole genome shotgun (WGS) entry which is preliminary data.</text>
</comment>
<feature type="transmembrane region" description="Helical" evidence="5">
    <location>
        <begin position="77"/>
        <end position="98"/>
    </location>
</feature>
<dbReference type="GO" id="GO:0032259">
    <property type="term" value="P:methylation"/>
    <property type="evidence" value="ECO:0007669"/>
    <property type="project" value="UniProtKB-KW"/>
</dbReference>
<organism evidence="6 7">
    <name type="scientific">Pseudaquabacterium rugosum</name>
    <dbReference type="NCBI Taxonomy" id="2984194"/>
    <lineage>
        <taxon>Bacteria</taxon>
        <taxon>Pseudomonadati</taxon>
        <taxon>Pseudomonadota</taxon>
        <taxon>Betaproteobacteria</taxon>
        <taxon>Burkholderiales</taxon>
        <taxon>Sphaerotilaceae</taxon>
        <taxon>Pseudaquabacterium</taxon>
    </lineage>
</organism>
<proteinExistence type="predicted"/>
<evidence type="ECO:0000313" key="7">
    <source>
        <dbReference type="Proteomes" id="UP001368500"/>
    </source>
</evidence>